<sequence length="415" mass="47474">MLKNIQLFFIWLAILMAFPFSISNAYELPAKPIISICTVILLGFSLLYIFKSRLNKVVIIMLLVQIFTAITFIIIHMDSAYVNFSLQLIIVLIIFILLENGLYIQFCKQLLGFVSVMAVFSVIIFFLCLVFNVAPLNEFTNPDGRPGYNFIITFTNVYFDVGAFKIIRPSGFFDEPGTLSFYLIIGTLLNDLLFQYKRIRIVLLVCGIFTLSLAFYALLILYLCFRYKKRYLSKIVLATFIVVLISTFAISSLDEEKQTLLYGYTFGRIENIFDDKSKSDDTYFQGDNRSDLIENSFFAIRDSPIIGQGLSYRTNTSSVIYGKFVGANPLSLFAIHGLFGGVIFSLHLFYYLWVCFKTRRFNLEIKSAIILALLILQRPDYVGGILPYINILILLYATKQHKLSNTPVYNYNSGI</sequence>
<feature type="transmembrane region" description="Helical" evidence="5">
    <location>
        <begin position="368"/>
        <end position="397"/>
    </location>
</feature>
<dbReference type="InterPro" id="IPR007016">
    <property type="entry name" value="O-antigen_ligase-rel_domated"/>
</dbReference>
<evidence type="ECO:0000256" key="2">
    <source>
        <dbReference type="ARBA" id="ARBA00022692"/>
    </source>
</evidence>
<accession>A0ABW5TQH7</accession>
<evidence type="ECO:0000256" key="1">
    <source>
        <dbReference type="ARBA" id="ARBA00004141"/>
    </source>
</evidence>
<feature type="transmembrane region" description="Helical" evidence="5">
    <location>
        <begin position="32"/>
        <end position="50"/>
    </location>
</feature>
<evidence type="ECO:0000256" key="5">
    <source>
        <dbReference type="SAM" id="Phobius"/>
    </source>
</evidence>
<evidence type="ECO:0000313" key="7">
    <source>
        <dbReference type="EMBL" id="MFD2731530.1"/>
    </source>
</evidence>
<dbReference type="EMBL" id="JBHULV010000023">
    <property type="protein sequence ID" value="MFD2731530.1"/>
    <property type="molecule type" value="Genomic_DNA"/>
</dbReference>
<feature type="transmembrane region" description="Helical" evidence="5">
    <location>
        <begin position="57"/>
        <end position="75"/>
    </location>
</feature>
<keyword evidence="4 5" id="KW-0472">Membrane</keyword>
<dbReference type="RefSeq" id="WP_379047572.1">
    <property type="nucleotide sequence ID" value="NZ_JBHSKW010000067.1"/>
</dbReference>
<comment type="caution">
    <text evidence="7">The sequence shown here is derived from an EMBL/GenBank/DDBJ whole genome shotgun (WGS) entry which is preliminary data.</text>
</comment>
<feature type="transmembrane region" description="Helical" evidence="5">
    <location>
        <begin position="7"/>
        <end position="26"/>
    </location>
</feature>
<dbReference type="Pfam" id="PF04932">
    <property type="entry name" value="Wzy_C"/>
    <property type="match status" value="1"/>
</dbReference>
<name>A0ABW5TQH7_9SPHI</name>
<keyword evidence="3 5" id="KW-1133">Transmembrane helix</keyword>
<keyword evidence="8" id="KW-1185">Reference proteome</keyword>
<keyword evidence="2 5" id="KW-0812">Transmembrane</keyword>
<dbReference type="GO" id="GO:0016874">
    <property type="term" value="F:ligase activity"/>
    <property type="evidence" value="ECO:0007669"/>
    <property type="project" value="UniProtKB-KW"/>
</dbReference>
<proteinExistence type="predicted"/>
<protein>
    <submittedName>
        <fullName evidence="7">O-antigen ligase family protein</fullName>
    </submittedName>
</protein>
<reference evidence="8" key="1">
    <citation type="journal article" date="2019" name="Int. J. Syst. Evol. Microbiol.">
        <title>The Global Catalogue of Microorganisms (GCM) 10K type strain sequencing project: providing services to taxonomists for standard genome sequencing and annotation.</title>
        <authorList>
            <consortium name="The Broad Institute Genomics Platform"/>
            <consortium name="The Broad Institute Genome Sequencing Center for Infectious Disease"/>
            <person name="Wu L."/>
            <person name="Ma J."/>
        </authorList>
    </citation>
    <scope>NUCLEOTIDE SEQUENCE [LARGE SCALE GENOMIC DNA]</scope>
    <source>
        <strain evidence="8">KCTC 42456</strain>
    </source>
</reference>
<evidence type="ECO:0000256" key="3">
    <source>
        <dbReference type="ARBA" id="ARBA00022989"/>
    </source>
</evidence>
<feature type="domain" description="O-antigen ligase-related" evidence="6">
    <location>
        <begin position="213"/>
        <end position="315"/>
    </location>
</feature>
<keyword evidence="7" id="KW-0436">Ligase</keyword>
<organism evidence="7 8">
    <name type="scientific">Pedobacter alpinus</name>
    <dbReference type="NCBI Taxonomy" id="1590643"/>
    <lineage>
        <taxon>Bacteria</taxon>
        <taxon>Pseudomonadati</taxon>
        <taxon>Bacteroidota</taxon>
        <taxon>Sphingobacteriia</taxon>
        <taxon>Sphingobacteriales</taxon>
        <taxon>Sphingobacteriaceae</taxon>
        <taxon>Pedobacter</taxon>
    </lineage>
</organism>
<evidence type="ECO:0000256" key="4">
    <source>
        <dbReference type="ARBA" id="ARBA00023136"/>
    </source>
</evidence>
<evidence type="ECO:0000313" key="8">
    <source>
        <dbReference type="Proteomes" id="UP001597546"/>
    </source>
</evidence>
<gene>
    <name evidence="7" type="ORF">ACFSSE_07415</name>
</gene>
<dbReference type="Proteomes" id="UP001597546">
    <property type="component" value="Unassembled WGS sequence"/>
</dbReference>
<evidence type="ECO:0000259" key="6">
    <source>
        <dbReference type="Pfam" id="PF04932"/>
    </source>
</evidence>
<feature type="transmembrane region" description="Helical" evidence="5">
    <location>
        <begin position="235"/>
        <end position="253"/>
    </location>
</feature>
<feature type="transmembrane region" description="Helical" evidence="5">
    <location>
        <begin position="81"/>
        <end position="98"/>
    </location>
</feature>
<feature type="transmembrane region" description="Helical" evidence="5">
    <location>
        <begin position="202"/>
        <end position="223"/>
    </location>
</feature>
<feature type="transmembrane region" description="Helical" evidence="5">
    <location>
        <begin position="333"/>
        <end position="356"/>
    </location>
</feature>
<feature type="transmembrane region" description="Helical" evidence="5">
    <location>
        <begin position="110"/>
        <end position="134"/>
    </location>
</feature>
<comment type="subcellular location">
    <subcellularLocation>
        <location evidence="1">Membrane</location>
        <topology evidence="1">Multi-pass membrane protein</topology>
    </subcellularLocation>
</comment>